<dbReference type="PROSITE" id="PS51450">
    <property type="entry name" value="LRR"/>
    <property type="match status" value="1"/>
</dbReference>
<evidence type="ECO:0000313" key="11">
    <source>
        <dbReference type="Proteomes" id="UP000752171"/>
    </source>
</evidence>
<feature type="region of interest" description="Disordered" evidence="7">
    <location>
        <begin position="932"/>
        <end position="1078"/>
    </location>
</feature>
<keyword evidence="1" id="KW-0433">Leucine-rich repeat</keyword>
<dbReference type="PANTHER" id="PTHR24112">
    <property type="entry name" value="LEUCINE-RICH REPEAT, ISOFORM F-RELATED"/>
    <property type="match status" value="1"/>
</dbReference>
<gene>
    <name evidence="8" type="primary">PPP1R37</name>
    <name evidence="8" type="ORF">AMEX_G12442</name>
</gene>
<feature type="compositionally biased region" description="Polar residues" evidence="7">
    <location>
        <begin position="158"/>
        <end position="171"/>
    </location>
</feature>
<proteinExistence type="inferred from homology"/>
<dbReference type="InterPro" id="IPR001611">
    <property type="entry name" value="Leu-rich_rpt"/>
</dbReference>
<dbReference type="FunFam" id="3.80.10.10:FF:000324">
    <property type="entry name" value="Protein phosphatase 1 regulatory subunit 37"/>
    <property type="match status" value="1"/>
</dbReference>
<feature type="compositionally biased region" description="Acidic residues" evidence="7">
    <location>
        <begin position="699"/>
        <end position="709"/>
    </location>
</feature>
<feature type="compositionally biased region" description="Acidic residues" evidence="7">
    <location>
        <begin position="1054"/>
        <end position="1068"/>
    </location>
</feature>
<evidence type="ECO:0000256" key="1">
    <source>
        <dbReference type="ARBA" id="ARBA00022614"/>
    </source>
</evidence>
<evidence type="ECO:0000256" key="5">
    <source>
        <dbReference type="ARBA" id="ARBA00040684"/>
    </source>
</evidence>
<dbReference type="Pfam" id="PF13516">
    <property type="entry name" value="LRR_6"/>
    <property type="match status" value="2"/>
</dbReference>
<feature type="compositionally biased region" description="Acidic residues" evidence="7">
    <location>
        <begin position="644"/>
        <end position="657"/>
    </location>
</feature>
<feature type="compositionally biased region" description="Polar residues" evidence="7">
    <location>
        <begin position="975"/>
        <end position="987"/>
    </location>
</feature>
<dbReference type="Proteomes" id="UP000694621">
    <property type="component" value="Unplaced"/>
</dbReference>
<keyword evidence="2" id="KW-0677">Repeat</keyword>
<comment type="similarity">
    <text evidence="4">Belongs to the PPP1R37 family.</text>
</comment>
<dbReference type="Ensembl" id="ENSAMXT00005024482.1">
    <property type="protein sequence ID" value="ENSAMXP00005022163.1"/>
    <property type="gene ID" value="ENSAMXG00005011191.1"/>
</dbReference>
<dbReference type="OrthoDB" id="10034042at2759"/>
<evidence type="ECO:0000313" key="9">
    <source>
        <dbReference type="Ensembl" id="ENSAMXP00005022163.1"/>
    </source>
</evidence>
<dbReference type="KEGG" id="amex:103028691"/>
<accession>A0A8B9JIW6</accession>
<dbReference type="GO" id="GO:0004864">
    <property type="term" value="F:protein phosphatase inhibitor activity"/>
    <property type="evidence" value="ECO:0007669"/>
    <property type="project" value="UniProtKB-KW"/>
</dbReference>
<evidence type="ECO:0000256" key="7">
    <source>
        <dbReference type="SAM" id="MobiDB-lite"/>
    </source>
</evidence>
<sequence>MNSENQAIDLCNANTKPGVNNTTAHISEEIIPRNSLHLMDVDAGKQPGDAEALEDGILSLTRATGYEDNVNEKGNEEQLLQKNNGNGITIAPAAVISDPSDDKSDDNKQQKSSKDESALADEGDMDIGVDISLDESGVLESEPAMAAHGTTLKEEIASSCTGGNSLTSNTKTDSDKELQISSEPGGAERTGVLSLSLALEEGTGPKHGVKRVTFPSDEEIVSGSVEPKDPWRHAQNVTVEEILNAYRQACQKLNCKPIPKVLKQIQDLTDLTQRNECLDLKGEKLDYKACESLEEIFKRVQFKLVDLEQTNLDEDGASALFDMIEYYESATHLNISFNKHIGTRGWQAAAHMMRKTSSLQYLDARNTPLLDHSAPFVARALRISGSLAVLHLENAGISGRPLMLLATALKMNMNLRELYLADNKLNGLQDSAQLGNLLKFNYNIQILDLRNNHILDSGLAYVCEGLKEQRKGLVTLVLWNNQLSHNGMGYLAAALPCTQSLETLNLGHNAIGNEGVHKLKDGLIANRSVLRLGLASTKLACEGAVAVAEFIAESPRLLRLDLRENEIKTGGLMALSLALKVNTSLLRLDLDREPKKETVKSFIETQRALLAEIQNGCKRNFILAKEKEESQQQMSQSASMVEIATEDPPPEEEEEDPTPSTDQGEGEKPAHEGNKDEEDSEKLAKSQEEEVQTAVTTQEDSDSDTDDDEVEIEVIKPTVQTSPLKQTPPPTSAIPVAISASQSVLTSSPIPSPTPSPAITLSESPAVVSNITVKEASLPSGAPPSPGRCISVSSPGRGHKIFMVTRVESPPEQQQLQQQSIIALARSLQERAPESKASATAAATKPVDTKAPSESLSEQSETKLDSKSTDNSTFSAQQISESSSQAPSENTGAAKPQSQPEQTPLIEPVSVIEQGPLKQEAQASLLLPLQTTTAQQHSSTVDKTELNAVQQEQRPLSEEHPGENAAVSLVEPLAHSNSNSDEQQPIINSELPETENPTNDTHTGQIVQSEGHTVTSSNQATSAAEPQTATPPQPITEASQEEHGRIASSAGTEDSTDSPDESSTEEVECINTDTAALPNGLKPEFAFHLLEPEAPKAACCVMEHMSVTAELSCGQDLEELLLEASLDTSRDTP</sequence>
<feature type="compositionally biased region" description="Polar residues" evidence="7">
    <location>
        <begin position="995"/>
        <end position="1018"/>
    </location>
</feature>
<feature type="compositionally biased region" description="Low complexity" evidence="7">
    <location>
        <begin position="875"/>
        <end position="889"/>
    </location>
</feature>
<evidence type="ECO:0000256" key="3">
    <source>
        <dbReference type="ARBA" id="ARBA00023272"/>
    </source>
</evidence>
<dbReference type="GeneID" id="103028691"/>
<dbReference type="Proteomes" id="UP000752171">
    <property type="component" value="Unassembled WGS sequence"/>
</dbReference>
<feature type="compositionally biased region" description="Basic and acidic residues" evidence="7">
    <location>
        <begin position="665"/>
        <end position="674"/>
    </location>
</feature>
<keyword evidence="3" id="KW-0650">Protein phosphatase inhibitor</keyword>
<evidence type="ECO:0000256" key="4">
    <source>
        <dbReference type="ARBA" id="ARBA00038315"/>
    </source>
</evidence>
<dbReference type="InterPro" id="IPR051279">
    <property type="entry name" value="PP1-Reg/Actin-Interact_Protein"/>
</dbReference>
<feature type="compositionally biased region" description="Basic and acidic residues" evidence="7">
    <location>
        <begin position="100"/>
        <end position="117"/>
    </location>
</feature>
<feature type="region of interest" description="Disordered" evidence="7">
    <location>
        <begin position="628"/>
        <end position="709"/>
    </location>
</feature>
<organism evidence="9 10">
    <name type="scientific">Astyanax mexicanus</name>
    <name type="common">Blind cave fish</name>
    <name type="synonym">Astyanax fasciatus mexicanus</name>
    <dbReference type="NCBI Taxonomy" id="7994"/>
    <lineage>
        <taxon>Eukaryota</taxon>
        <taxon>Metazoa</taxon>
        <taxon>Chordata</taxon>
        <taxon>Craniata</taxon>
        <taxon>Vertebrata</taxon>
        <taxon>Euteleostomi</taxon>
        <taxon>Actinopterygii</taxon>
        <taxon>Neopterygii</taxon>
        <taxon>Teleostei</taxon>
        <taxon>Ostariophysi</taxon>
        <taxon>Characiformes</taxon>
        <taxon>Characoidei</taxon>
        <taxon>Acestrorhamphidae</taxon>
        <taxon>Acestrorhamphinae</taxon>
        <taxon>Astyanax</taxon>
    </lineage>
</organism>
<evidence type="ECO:0000256" key="6">
    <source>
        <dbReference type="ARBA" id="ARBA00041209"/>
    </source>
</evidence>
<reference evidence="9" key="2">
    <citation type="submission" date="2025-05" db="UniProtKB">
        <authorList>
            <consortium name="Ensembl"/>
        </authorList>
    </citation>
    <scope>IDENTIFICATION</scope>
</reference>
<evidence type="ECO:0000256" key="2">
    <source>
        <dbReference type="ARBA" id="ARBA00022737"/>
    </source>
</evidence>
<dbReference type="SMART" id="SM00368">
    <property type="entry name" value="LRR_RI"/>
    <property type="match status" value="7"/>
</dbReference>
<feature type="region of interest" description="Disordered" evidence="7">
    <location>
        <begin position="94"/>
        <end position="126"/>
    </location>
</feature>
<dbReference type="InterPro" id="IPR032675">
    <property type="entry name" value="LRR_dom_sf"/>
</dbReference>
<feature type="compositionally biased region" description="Low complexity" evidence="7">
    <location>
        <begin position="835"/>
        <end position="845"/>
    </location>
</feature>
<feature type="compositionally biased region" description="Low complexity" evidence="7">
    <location>
        <begin position="1019"/>
        <end position="1028"/>
    </location>
</feature>
<feature type="region of interest" description="Disordered" evidence="7">
    <location>
        <begin position="827"/>
        <end position="914"/>
    </location>
</feature>
<dbReference type="PANTHER" id="PTHR24112:SF9">
    <property type="entry name" value="PROTEIN PHOSPHATASE 1 REGULATORY SUBUNIT 37"/>
    <property type="match status" value="1"/>
</dbReference>
<dbReference type="AlphaFoldDB" id="A0A8B9JIW6"/>
<reference evidence="8 11" key="1">
    <citation type="submission" date="2021-07" db="EMBL/GenBank/DDBJ databases">
        <authorList>
            <person name="Imarazene B."/>
            <person name="Zahm M."/>
            <person name="Klopp C."/>
            <person name="Cabau C."/>
            <person name="Beille S."/>
            <person name="Jouanno E."/>
            <person name="Castinel A."/>
            <person name="Lluch J."/>
            <person name="Gil L."/>
            <person name="Kuchtly C."/>
            <person name="Lopez Roques C."/>
            <person name="Donnadieu C."/>
            <person name="Parrinello H."/>
            <person name="Journot L."/>
            <person name="Du K."/>
            <person name="Schartl M."/>
            <person name="Retaux S."/>
            <person name="Guiguen Y."/>
        </authorList>
    </citation>
    <scope>NUCLEOTIDE SEQUENCE [LARGE SCALE GENOMIC DNA]</scope>
    <source>
        <strain evidence="8">Pach_M1</strain>
        <tissue evidence="8">Testis</tissue>
    </source>
</reference>
<dbReference type="Gene3D" id="3.80.10.10">
    <property type="entry name" value="Ribonuclease Inhibitor"/>
    <property type="match status" value="1"/>
</dbReference>
<dbReference type="SUPFAM" id="SSF52047">
    <property type="entry name" value="RNI-like"/>
    <property type="match status" value="1"/>
</dbReference>
<dbReference type="CTD" id="284352"/>
<evidence type="ECO:0000313" key="8">
    <source>
        <dbReference type="EMBL" id="KAG9273329.1"/>
    </source>
</evidence>
<evidence type="ECO:0000313" key="10">
    <source>
        <dbReference type="Proteomes" id="UP000694621"/>
    </source>
</evidence>
<feature type="region of interest" description="Disordered" evidence="7">
    <location>
        <begin position="156"/>
        <end position="189"/>
    </location>
</feature>
<dbReference type="EMBL" id="JAICCE010000009">
    <property type="protein sequence ID" value="KAG9273329.1"/>
    <property type="molecule type" value="Genomic_DNA"/>
</dbReference>
<protein>
    <recommendedName>
        <fullName evidence="5">Protein phosphatase 1 regulatory subunit 37</fullName>
    </recommendedName>
    <alternativeName>
        <fullName evidence="6">Leucine-rich repeat-containing protein 68</fullName>
    </alternativeName>
</protein>
<dbReference type="CDD" id="cd00116">
    <property type="entry name" value="LRR_RI"/>
    <property type="match status" value="1"/>
</dbReference>
<feature type="compositionally biased region" description="Low complexity" evidence="7">
    <location>
        <begin position="631"/>
        <end position="642"/>
    </location>
</feature>
<name>A0A8B9JIW6_ASTMX</name>